<dbReference type="CDD" id="cd00293">
    <property type="entry name" value="USP-like"/>
    <property type="match status" value="1"/>
</dbReference>
<name>A0A7C9GNH8_9SPHN</name>
<dbReference type="Gene3D" id="3.40.50.12370">
    <property type="match status" value="1"/>
</dbReference>
<evidence type="ECO:0000313" key="4">
    <source>
        <dbReference type="Proteomes" id="UP000481327"/>
    </source>
</evidence>
<evidence type="ECO:0000313" key="3">
    <source>
        <dbReference type="EMBL" id="MQT16236.1"/>
    </source>
</evidence>
<dbReference type="InterPro" id="IPR006016">
    <property type="entry name" value="UspA"/>
</dbReference>
<dbReference type="Proteomes" id="UP000481327">
    <property type="component" value="Unassembled WGS sequence"/>
</dbReference>
<dbReference type="PANTHER" id="PTHR46268">
    <property type="entry name" value="STRESS RESPONSE PROTEIN NHAX"/>
    <property type="match status" value="1"/>
</dbReference>
<dbReference type="AlphaFoldDB" id="A0A7C9GNH8"/>
<dbReference type="SUPFAM" id="SSF52402">
    <property type="entry name" value="Adenine nucleotide alpha hydrolases-like"/>
    <property type="match status" value="2"/>
</dbReference>
<dbReference type="Pfam" id="PF00582">
    <property type="entry name" value="Usp"/>
    <property type="match status" value="1"/>
</dbReference>
<comment type="caution">
    <text evidence="3">The sequence shown here is derived from an EMBL/GenBank/DDBJ whole genome shotgun (WGS) entry which is preliminary data.</text>
</comment>
<reference evidence="3 4" key="1">
    <citation type="submission" date="2019-09" db="EMBL/GenBank/DDBJ databases">
        <title>Polymorphobacter sp. isolated from a lake in China.</title>
        <authorList>
            <person name="Liu Z."/>
        </authorList>
    </citation>
    <scope>NUCLEOTIDE SEQUENCE [LARGE SCALE GENOMIC DNA]</scope>
    <source>
        <strain evidence="3 4">D40P</strain>
    </source>
</reference>
<dbReference type="RefSeq" id="WP_152576656.1">
    <property type="nucleotide sequence ID" value="NZ_JAATJI010000001.1"/>
</dbReference>
<dbReference type="PANTHER" id="PTHR46268:SF15">
    <property type="entry name" value="UNIVERSAL STRESS PROTEIN HP_0031"/>
    <property type="match status" value="1"/>
</dbReference>
<organism evidence="3 4">
    <name type="scientific">Sandarakinorhabdus fusca</name>
    <dbReference type="NCBI Taxonomy" id="1439888"/>
    <lineage>
        <taxon>Bacteria</taxon>
        <taxon>Pseudomonadati</taxon>
        <taxon>Pseudomonadota</taxon>
        <taxon>Alphaproteobacteria</taxon>
        <taxon>Sphingomonadales</taxon>
        <taxon>Sphingosinicellaceae</taxon>
        <taxon>Sandarakinorhabdus</taxon>
    </lineage>
</organism>
<feature type="domain" description="UspA" evidence="2">
    <location>
        <begin position="222"/>
        <end position="268"/>
    </location>
</feature>
<comment type="similarity">
    <text evidence="1">Belongs to the universal stress protein A family.</text>
</comment>
<evidence type="ECO:0000259" key="2">
    <source>
        <dbReference type="Pfam" id="PF00582"/>
    </source>
</evidence>
<accession>A0A7C9GNH8</accession>
<gene>
    <name evidence="3" type="ORF">F3168_03050</name>
</gene>
<evidence type="ECO:0000256" key="1">
    <source>
        <dbReference type="ARBA" id="ARBA00008791"/>
    </source>
</evidence>
<dbReference type="EMBL" id="WIOL01000001">
    <property type="protein sequence ID" value="MQT16236.1"/>
    <property type="molecule type" value="Genomic_DNA"/>
</dbReference>
<proteinExistence type="inferred from homology"/>
<sequence length="269" mass="28913">MKTIMLHIHDDSEQAGRLQIAIDLARAADAHITCLQLVGLEPLGIDPLGGFFGLSAMIETIHAHDHRFRQDLEARLRQEGVAWDWRCFDGAVIETLIAQSRLADVLVISQPVAGRQGADDPLPIVADVVLHNNAPVLVVPIGAKAFAANADAMLAWNGSAEAAHAMRLALPLLKRAACVHIVEVSDDRPGAPAADAALFLARHGIACEVHEWPAKGRRTAVALRHAATELDARYVVMGAYGHSRLRETVLGGVTRELIQSSTVPLLLAH</sequence>
<keyword evidence="4" id="KW-1185">Reference proteome</keyword>
<protein>
    <submittedName>
        <fullName evidence="3">Universal stress protein</fullName>
    </submittedName>
</protein>